<proteinExistence type="inferred from homology"/>
<dbReference type="Gene3D" id="2.20.110.10">
    <property type="entry name" value="Histone H3 K4-specific methyltransferase SET7/9 N-terminal domain"/>
    <property type="match status" value="4"/>
</dbReference>
<sequence>MSRFIQEYYNEREPLFYQYYRKQPLLPLGIALESLVLSVEGLHQHMKTAETKRHHFSQYKLTGDESAAIYLYTSEWGEQSLHNLLNQTITSDRYGSIAPWFGFLKLLNTALEKLPSVKGVFFRAMRKDIANKIYKNREISWWNFSSCSYSSSFIRQLIDENLCLCSIEVLNGKNVRNFTANTGEDEVLLCPGTRLLIKTVIIDSYTNSVSRLSLKEICPDISETSQSVDKSISPQRLLPRNDIIDRDNKHEDNRVISTIKFMTGGIYEVSQVNGKRDGFAKYTSVDGMVYKGYEAESRATGKGVWICSNGDRYEGNFERGRMQKFGIFYRSGGYVYEGNWLLGRPYGHGKSMWSNGTCYEGFHENGKPNAVGRFYSNDGDEYKGDYVDGKAQGWGKRRWKNGDFYDGKFDNDRKHGYGTYTYKSGSIYAGAWFNDKMSGDGVFVWISGSQYDGAFLNGKMHGYGRLTFADGRRKLGYWKKGKIITIIIFTKSTPSLSPTKPSMSMEKTLTLADSSRSSAESPIQPKLSSHATDKQNRLFRSTWYSTFACSEYLVKENLVYCYYCRHFGGGCNLLNRHQSDAF</sequence>
<dbReference type="InterPro" id="IPR000768">
    <property type="entry name" value="ART"/>
</dbReference>
<keyword evidence="9" id="KW-1185">Reference proteome</keyword>
<evidence type="ECO:0000256" key="1">
    <source>
        <dbReference type="ARBA" id="ARBA00009558"/>
    </source>
</evidence>
<accession>A0A813S726</accession>
<dbReference type="Gene3D" id="3.90.176.10">
    <property type="entry name" value="Toxin ADP-ribosyltransferase, Chain A, domain 1"/>
    <property type="match status" value="1"/>
</dbReference>
<dbReference type="Proteomes" id="UP000663828">
    <property type="component" value="Unassembled WGS sequence"/>
</dbReference>
<gene>
    <name evidence="8" type="ORF">XAT740_LOCUS2538</name>
</gene>
<dbReference type="EMBL" id="CAJNOR010000089">
    <property type="protein sequence ID" value="CAF0792163.1"/>
    <property type="molecule type" value="Genomic_DNA"/>
</dbReference>
<dbReference type="PANTHER" id="PTHR23084">
    <property type="entry name" value="PHOSPHATIDYLINOSITOL-4-PHOSPHATE 5-KINASE RELATED"/>
    <property type="match status" value="1"/>
</dbReference>
<dbReference type="SUPFAM" id="SSF56399">
    <property type="entry name" value="ADP-ribosylation"/>
    <property type="match status" value="1"/>
</dbReference>
<comment type="catalytic activity">
    <reaction evidence="6 7">
        <text>L-arginyl-[protein] + NAD(+) = N(omega)-(ADP-D-ribosyl)-L-arginyl-[protein] + nicotinamide + H(+)</text>
        <dbReference type="Rhea" id="RHEA:19149"/>
        <dbReference type="Rhea" id="RHEA-COMP:10532"/>
        <dbReference type="Rhea" id="RHEA-COMP:15087"/>
        <dbReference type="ChEBI" id="CHEBI:15378"/>
        <dbReference type="ChEBI" id="CHEBI:17154"/>
        <dbReference type="ChEBI" id="CHEBI:29965"/>
        <dbReference type="ChEBI" id="CHEBI:57540"/>
        <dbReference type="ChEBI" id="CHEBI:142554"/>
        <dbReference type="EC" id="2.4.2.31"/>
    </reaction>
</comment>
<evidence type="ECO:0000256" key="5">
    <source>
        <dbReference type="ARBA" id="ARBA00022737"/>
    </source>
</evidence>
<keyword evidence="3 7" id="KW-0808">Transferase</keyword>
<evidence type="ECO:0000313" key="9">
    <source>
        <dbReference type="Proteomes" id="UP000663828"/>
    </source>
</evidence>
<evidence type="ECO:0000256" key="2">
    <source>
        <dbReference type="ARBA" id="ARBA00022676"/>
    </source>
</evidence>
<dbReference type="PROSITE" id="PS51996">
    <property type="entry name" value="TR_MART"/>
    <property type="match status" value="1"/>
</dbReference>
<dbReference type="SMART" id="SM00698">
    <property type="entry name" value="MORN"/>
    <property type="match status" value="7"/>
</dbReference>
<evidence type="ECO:0000256" key="4">
    <source>
        <dbReference type="ARBA" id="ARBA00022695"/>
    </source>
</evidence>
<keyword evidence="4" id="KW-0548">Nucleotidyltransferase</keyword>
<reference evidence="8" key="1">
    <citation type="submission" date="2021-02" db="EMBL/GenBank/DDBJ databases">
        <authorList>
            <person name="Nowell W R."/>
        </authorList>
    </citation>
    <scope>NUCLEOTIDE SEQUENCE</scope>
</reference>
<keyword evidence="7" id="KW-0520">NAD</keyword>
<keyword evidence="2 7" id="KW-0328">Glycosyltransferase</keyword>
<evidence type="ECO:0000256" key="6">
    <source>
        <dbReference type="ARBA" id="ARBA00047597"/>
    </source>
</evidence>
<protein>
    <recommendedName>
        <fullName evidence="7">NAD(P)(+)--arginine ADP-ribosyltransferase</fullName>
        <ecNumber evidence="7">2.4.2.31</ecNumber>
    </recommendedName>
    <alternativeName>
        <fullName evidence="7">Mono(ADP-ribosyl)transferase</fullName>
    </alternativeName>
</protein>
<dbReference type="GO" id="GO:0016779">
    <property type="term" value="F:nucleotidyltransferase activity"/>
    <property type="evidence" value="ECO:0007669"/>
    <property type="project" value="UniProtKB-KW"/>
</dbReference>
<comment type="caution">
    <text evidence="8">The sequence shown here is derived from an EMBL/GenBank/DDBJ whole genome shotgun (WGS) entry which is preliminary data.</text>
</comment>
<dbReference type="Pfam" id="PF01129">
    <property type="entry name" value="ART"/>
    <property type="match status" value="1"/>
</dbReference>
<dbReference type="Pfam" id="PF02493">
    <property type="entry name" value="MORN"/>
    <property type="match status" value="8"/>
</dbReference>
<evidence type="ECO:0000256" key="3">
    <source>
        <dbReference type="ARBA" id="ARBA00022679"/>
    </source>
</evidence>
<dbReference type="EC" id="2.4.2.31" evidence="7"/>
<evidence type="ECO:0000256" key="7">
    <source>
        <dbReference type="RuleBase" id="RU361228"/>
    </source>
</evidence>
<comment type="similarity">
    <text evidence="1 7">Belongs to the Arg-specific ADP-ribosyltransferase family.</text>
</comment>
<dbReference type="AlphaFoldDB" id="A0A813S726"/>
<organism evidence="8 9">
    <name type="scientific">Adineta ricciae</name>
    <name type="common">Rotifer</name>
    <dbReference type="NCBI Taxonomy" id="249248"/>
    <lineage>
        <taxon>Eukaryota</taxon>
        <taxon>Metazoa</taxon>
        <taxon>Spiralia</taxon>
        <taxon>Gnathifera</taxon>
        <taxon>Rotifera</taxon>
        <taxon>Eurotatoria</taxon>
        <taxon>Bdelloidea</taxon>
        <taxon>Adinetida</taxon>
        <taxon>Adinetidae</taxon>
        <taxon>Adineta</taxon>
    </lineage>
</organism>
<evidence type="ECO:0000313" key="8">
    <source>
        <dbReference type="EMBL" id="CAF0792163.1"/>
    </source>
</evidence>
<dbReference type="InterPro" id="IPR003409">
    <property type="entry name" value="MORN"/>
</dbReference>
<keyword evidence="7" id="KW-0521">NADP</keyword>
<dbReference type="PANTHER" id="PTHR23084:SF263">
    <property type="entry name" value="MORN REPEAT-CONTAINING PROTEIN 1"/>
    <property type="match status" value="1"/>
</dbReference>
<name>A0A813S726_ADIRI</name>
<dbReference type="SUPFAM" id="SSF82185">
    <property type="entry name" value="Histone H3 K4-specific methyltransferase SET7/9 N-terminal domain"/>
    <property type="match status" value="2"/>
</dbReference>
<keyword evidence="5" id="KW-0677">Repeat</keyword>
<dbReference type="GO" id="GO:0106274">
    <property type="term" value="F:NAD+-protein-arginine ADP-ribosyltransferase activity"/>
    <property type="evidence" value="ECO:0007669"/>
    <property type="project" value="UniProtKB-EC"/>
</dbReference>